<sequence>MQRSMQLIPSSSSRCSCSKWSQRLPHAARSLYGAQSGNIWRVGVCCKTDRIILPRREAKVDAEADGKTPRKYFRAPKRQIARRSTRVAR</sequence>
<comment type="caution">
    <text evidence="1">The sequence shown here is derived from an EMBL/GenBank/DDBJ whole genome shotgun (WGS) entry which is preliminary data.</text>
</comment>
<evidence type="ECO:0008006" key="3">
    <source>
        <dbReference type="Google" id="ProtNLM"/>
    </source>
</evidence>
<keyword evidence="2" id="KW-1185">Reference proteome</keyword>
<evidence type="ECO:0000313" key="2">
    <source>
        <dbReference type="Proteomes" id="UP001432027"/>
    </source>
</evidence>
<reference evidence="1" key="1">
    <citation type="submission" date="2023-10" db="EMBL/GenBank/DDBJ databases">
        <title>Genome assembly of Pristionchus species.</title>
        <authorList>
            <person name="Yoshida K."/>
            <person name="Sommer R.J."/>
        </authorList>
    </citation>
    <scope>NUCLEOTIDE SEQUENCE</scope>
    <source>
        <strain evidence="1">RS0144</strain>
    </source>
</reference>
<protein>
    <recommendedName>
        <fullName evidence="3">Ribosomal protein</fullName>
    </recommendedName>
</protein>
<proteinExistence type="predicted"/>
<dbReference type="AlphaFoldDB" id="A0AAV5ULL5"/>
<dbReference type="Proteomes" id="UP001432027">
    <property type="component" value="Unassembled WGS sequence"/>
</dbReference>
<dbReference type="EMBL" id="BTSX01000006">
    <property type="protein sequence ID" value="GMT07954.1"/>
    <property type="molecule type" value="Genomic_DNA"/>
</dbReference>
<evidence type="ECO:0000313" key="1">
    <source>
        <dbReference type="EMBL" id="GMT07954.1"/>
    </source>
</evidence>
<gene>
    <name evidence="1" type="ORF">PENTCL1PPCAC_30128</name>
</gene>
<name>A0AAV5ULL5_9BILA</name>
<organism evidence="1 2">
    <name type="scientific">Pristionchus entomophagus</name>
    <dbReference type="NCBI Taxonomy" id="358040"/>
    <lineage>
        <taxon>Eukaryota</taxon>
        <taxon>Metazoa</taxon>
        <taxon>Ecdysozoa</taxon>
        <taxon>Nematoda</taxon>
        <taxon>Chromadorea</taxon>
        <taxon>Rhabditida</taxon>
        <taxon>Rhabditina</taxon>
        <taxon>Diplogasteromorpha</taxon>
        <taxon>Diplogasteroidea</taxon>
        <taxon>Neodiplogasteridae</taxon>
        <taxon>Pristionchus</taxon>
    </lineage>
</organism>
<accession>A0AAV5ULL5</accession>